<dbReference type="RefSeq" id="WP_280603172.1">
    <property type="nucleotide sequence ID" value="NZ_JARXRN010000029.1"/>
</dbReference>
<sequence length="78" mass="8688">MPDAMDAVQADVQARIDDALARHRLSVPARREGLSHCEVLDCGEEIEDARRRLGARRCTDCQREADIRAGQFAPGRGR</sequence>
<accession>A0ABT6JNQ8</accession>
<dbReference type="EMBL" id="JARXRN010000029">
    <property type="protein sequence ID" value="MDH5832152.1"/>
    <property type="molecule type" value="Genomic_DNA"/>
</dbReference>
<comment type="caution">
    <text evidence="1">The sequence shown here is derived from an EMBL/GenBank/DDBJ whole genome shotgun (WGS) entry which is preliminary data.</text>
</comment>
<evidence type="ECO:0000313" key="1">
    <source>
        <dbReference type="EMBL" id="MDH5832152.1"/>
    </source>
</evidence>
<reference evidence="1 2" key="1">
    <citation type="submission" date="2023-04" db="EMBL/GenBank/DDBJ databases">
        <title>Luteimonas sp. M1R5S18.</title>
        <authorList>
            <person name="Sun J.-Q."/>
        </authorList>
    </citation>
    <scope>NUCLEOTIDE SEQUENCE [LARGE SCALE GENOMIC DNA]</scope>
    <source>
        <strain evidence="1 2">M1R5S18</strain>
    </source>
</reference>
<organism evidence="1 2">
    <name type="scientific">Luteimonas rhizosphaericola</name>
    <dbReference type="NCBI Taxonomy" id="3042024"/>
    <lineage>
        <taxon>Bacteria</taxon>
        <taxon>Pseudomonadati</taxon>
        <taxon>Pseudomonadota</taxon>
        <taxon>Gammaproteobacteria</taxon>
        <taxon>Lysobacterales</taxon>
        <taxon>Lysobacteraceae</taxon>
        <taxon>Luteimonas</taxon>
    </lineage>
</organism>
<dbReference type="PANTHER" id="PTHR38777">
    <property type="entry name" value="FELS-2 PROPHAGE PROTEIN"/>
    <property type="match status" value="1"/>
</dbReference>
<keyword evidence="2" id="KW-1185">Reference proteome</keyword>
<proteinExistence type="predicted"/>
<protein>
    <submittedName>
        <fullName evidence="1">TraR/DksA C4-type zinc finger protein</fullName>
    </submittedName>
</protein>
<name>A0ABT6JNQ8_9GAMM</name>
<dbReference type="Proteomes" id="UP001156831">
    <property type="component" value="Unassembled WGS sequence"/>
</dbReference>
<evidence type="ECO:0000313" key="2">
    <source>
        <dbReference type="Proteomes" id="UP001156831"/>
    </source>
</evidence>
<gene>
    <name evidence="1" type="ORF">QFW80_16665</name>
</gene>
<dbReference type="PANTHER" id="PTHR38777:SF1">
    <property type="entry name" value="DNAK SUPPRESSOR PROTEIN"/>
    <property type="match status" value="1"/>
</dbReference>